<reference evidence="2" key="1">
    <citation type="submission" date="2013-12" db="EMBL/GenBank/DDBJ databases">
        <authorList>
            <person name="Linke B."/>
        </authorList>
    </citation>
    <scope>NUCLEOTIDE SEQUENCE [LARGE SCALE GENOMIC DNA]</scope>
    <source>
        <strain evidence="2">CRIB-18</strain>
    </source>
</reference>
<feature type="transmembrane region" description="Helical" evidence="1">
    <location>
        <begin position="71"/>
        <end position="89"/>
    </location>
</feature>
<comment type="caution">
    <text evidence="2">The sequence shown here is derived from an EMBL/GenBank/DDBJ whole genome shotgun (WGS) entry which is preliminary data.</text>
</comment>
<keyword evidence="1" id="KW-0472">Membrane</keyword>
<feature type="transmembrane region" description="Helical" evidence="1">
    <location>
        <begin position="41"/>
        <end position="65"/>
    </location>
</feature>
<proteinExistence type="predicted"/>
<dbReference type="AlphaFoldDB" id="A0A090CZG1"/>
<name>A0A090CZG1_9BACT</name>
<dbReference type="eggNOG" id="COG0457">
    <property type="taxonomic scope" value="Bacteria"/>
</dbReference>
<dbReference type="EMBL" id="CCEJ010000008">
    <property type="protein sequence ID" value="CDR34477.1"/>
    <property type="molecule type" value="Genomic_DNA"/>
</dbReference>
<evidence type="ECO:0000313" key="3">
    <source>
        <dbReference type="Proteomes" id="UP000031552"/>
    </source>
</evidence>
<accession>A0A090CZG1</accession>
<dbReference type="InterPro" id="IPR011990">
    <property type="entry name" value="TPR-like_helical_dom_sf"/>
</dbReference>
<evidence type="ECO:0000256" key="1">
    <source>
        <dbReference type="SAM" id="Phobius"/>
    </source>
</evidence>
<evidence type="ECO:0000313" key="2">
    <source>
        <dbReference type="EMBL" id="CDR34477.1"/>
    </source>
</evidence>
<dbReference type="STRING" id="1437425.CSEC_1664"/>
<organism evidence="2 3">
    <name type="scientific">Candidatus Criblamydia sequanensis CRIB-18</name>
    <dbReference type="NCBI Taxonomy" id="1437425"/>
    <lineage>
        <taxon>Bacteria</taxon>
        <taxon>Pseudomonadati</taxon>
        <taxon>Chlamydiota</taxon>
        <taxon>Chlamydiia</taxon>
        <taxon>Parachlamydiales</taxon>
        <taxon>Candidatus Criblamydiaceae</taxon>
        <taxon>Candidatus Criblamydia</taxon>
    </lineage>
</organism>
<sequence length="347" mass="40895">MVASRVEGEDLFFINKEIYHEELNKVIQSVLPKFDRIAKNFFLINLCFWLLIGVEISVLLIFFSWFLKSSLVALGISAVFLTIFTYFILRMYFISKKPEQYEDFLERYTRGAKSVIKYRDGIPEHHFALAASYSKLASALHDREYTFFKPPFGLYAISPTLEKISCSSFWRDFHCMKELLLKSCIEEHHKVVQCEPTSLEVHAALANAYVQLSTLYVDPRKTETFDEDRWIPSNKFDDEQKEKFQYAALKAVEEFKILNHFAPNDPWIHSQLAYSYHDLEMPEEEIKEYEAILKLRPDDKETQFKLGKLYFSQGYAAKGLRIYEDLRRTNFKKAEELLESYGNNLQF</sequence>
<dbReference type="Proteomes" id="UP000031552">
    <property type="component" value="Unassembled WGS sequence"/>
</dbReference>
<dbReference type="SUPFAM" id="SSF48452">
    <property type="entry name" value="TPR-like"/>
    <property type="match status" value="1"/>
</dbReference>
<protein>
    <submittedName>
        <fullName evidence="2">Conserved putative membrane protein</fullName>
    </submittedName>
</protein>
<reference evidence="2" key="2">
    <citation type="submission" date="2014-09" db="EMBL/GenBank/DDBJ databases">
        <title>Criblamydia sequanensis harbors a mega-plasmid encoding arsenite resistance.</title>
        <authorList>
            <person name="Bertelli C."/>
            <person name="Goesmann A."/>
            <person name="Greub G."/>
        </authorList>
    </citation>
    <scope>NUCLEOTIDE SEQUENCE [LARGE SCALE GENOMIC DNA]</scope>
    <source>
        <strain evidence="2">CRIB-18</strain>
    </source>
</reference>
<dbReference type="RefSeq" id="WP_041018016.1">
    <property type="nucleotide sequence ID" value="NZ_CCEJ010000008.1"/>
</dbReference>
<keyword evidence="1" id="KW-1133">Transmembrane helix</keyword>
<keyword evidence="3" id="KW-1185">Reference proteome</keyword>
<gene>
    <name evidence="2" type="ORF">CSEC_1664</name>
</gene>
<keyword evidence="1" id="KW-0812">Transmembrane</keyword>
<dbReference type="Gene3D" id="1.25.40.10">
    <property type="entry name" value="Tetratricopeptide repeat domain"/>
    <property type="match status" value="1"/>
</dbReference>
<dbReference type="OrthoDB" id="18657at2"/>